<comment type="caution">
    <text evidence="1">The sequence shown here is derived from an EMBL/GenBank/DDBJ whole genome shotgun (WGS) entry which is preliminary data.</text>
</comment>
<organism evidence="1 2">
    <name type="scientific">Faecalibacterium wellingii</name>
    <dbReference type="NCBI Taxonomy" id="2929491"/>
    <lineage>
        <taxon>Bacteria</taxon>
        <taxon>Bacillati</taxon>
        <taxon>Bacillota</taxon>
        <taxon>Clostridia</taxon>
        <taxon>Eubacteriales</taxon>
        <taxon>Oscillospiraceae</taxon>
        <taxon>Faecalibacterium</taxon>
    </lineage>
</organism>
<proteinExistence type="predicted"/>
<reference evidence="1 2" key="1">
    <citation type="submission" date="2023-10" db="EMBL/GenBank/DDBJ databases">
        <title>Host Genetic Regulation of Human Gut Microbial Structural Variation.</title>
        <authorList>
            <person name="Harmsen H.J.M."/>
        </authorList>
    </citation>
    <scope>NUCLEOTIDE SEQUENCE [LARGE SCALE GENOMIC DNA]</scope>
    <source>
        <strain evidence="1 2">HTF-F</strain>
    </source>
</reference>
<dbReference type="EMBL" id="JAWHPR010000003">
    <property type="protein sequence ID" value="MDU8688530.1"/>
    <property type="molecule type" value="Genomic_DNA"/>
</dbReference>
<evidence type="ECO:0000313" key="1">
    <source>
        <dbReference type="EMBL" id="MDU8688530.1"/>
    </source>
</evidence>
<sequence length="64" mass="7145">MKKTRLPGPPHSGRTAKTLWDDPGFPFLHTGLLMAADRFIIIKLSCGFDNSEKAENVSKKQMKS</sequence>
<evidence type="ECO:0000313" key="2">
    <source>
        <dbReference type="Proteomes" id="UP001263246"/>
    </source>
</evidence>
<accession>A0ABU3TZ42</accession>
<protein>
    <submittedName>
        <fullName evidence="1">Uncharacterized protein</fullName>
    </submittedName>
</protein>
<dbReference type="RefSeq" id="WP_414000771.1">
    <property type="nucleotide sequence ID" value="NZ_JBLFDH010000001.1"/>
</dbReference>
<gene>
    <name evidence="1" type="ORF">RX402_07205</name>
</gene>
<dbReference type="Proteomes" id="UP001263246">
    <property type="component" value="Unassembled WGS sequence"/>
</dbReference>
<name>A0ABU3TZ42_9FIRM</name>
<keyword evidence="2" id="KW-1185">Reference proteome</keyword>